<dbReference type="Gene3D" id="1.10.10.10">
    <property type="entry name" value="Winged helix-like DNA-binding domain superfamily/Winged helix DNA-binding domain"/>
    <property type="match status" value="1"/>
</dbReference>
<comment type="similarity">
    <text evidence="1">Belongs to the sigma-70 factor family. ECF subfamily.</text>
</comment>
<dbReference type="PANTHER" id="PTHR43133:SF46">
    <property type="entry name" value="RNA POLYMERASE SIGMA-70 FACTOR ECF SUBFAMILY"/>
    <property type="match status" value="1"/>
</dbReference>
<accession>R6CBF1</accession>
<dbReference type="NCBIfam" id="TIGR02937">
    <property type="entry name" value="sigma70-ECF"/>
    <property type="match status" value="1"/>
</dbReference>
<evidence type="ECO:0000256" key="1">
    <source>
        <dbReference type="ARBA" id="ARBA00010641"/>
    </source>
</evidence>
<sequence>MMYVMEEQLIKKLRKGDEKAFRLLYDRHYVLLCRFANQILNNAALAEEVVDDVIFYLWEHRSEVEIRYSIRAYLMRAVRNRCLNELQSQSHREELHLSSFLSPESMDFLDFLFVDDKQPLGMLLEQELEDELKRSIDELPLECRRVFYKSRFEQKKYEEIAEELGISVNTVKYHIKNALAFLQKRLGNYLKLLIVYIFMSA</sequence>
<proteinExistence type="inferred from homology"/>
<comment type="caution">
    <text evidence="7">The sequence shown here is derived from an EMBL/GenBank/DDBJ whole genome shotgun (WGS) entry which is preliminary data.</text>
</comment>
<dbReference type="Proteomes" id="UP000018362">
    <property type="component" value="Unassembled WGS sequence"/>
</dbReference>
<dbReference type="NCBIfam" id="TIGR02985">
    <property type="entry name" value="Sig70_bacteroi1"/>
    <property type="match status" value="1"/>
</dbReference>
<gene>
    <name evidence="7" type="ORF">BN509_01379</name>
</gene>
<feature type="domain" description="RNA polymerase sigma factor 70 region 4 type 2" evidence="6">
    <location>
        <begin position="131"/>
        <end position="182"/>
    </location>
</feature>
<name>R6CBF1_9BACT</name>
<feature type="domain" description="RNA polymerase sigma-70 region 2" evidence="5">
    <location>
        <begin position="24"/>
        <end position="90"/>
    </location>
</feature>
<dbReference type="InterPro" id="IPR013249">
    <property type="entry name" value="RNA_pol_sigma70_r4_t2"/>
</dbReference>
<dbReference type="EMBL" id="CBCJ010000040">
    <property type="protein sequence ID" value="CDA70239.1"/>
    <property type="molecule type" value="Genomic_DNA"/>
</dbReference>
<evidence type="ECO:0000313" key="7">
    <source>
        <dbReference type="EMBL" id="CDA70239.1"/>
    </source>
</evidence>
<protein>
    <submittedName>
        <fullName evidence="7">RNA polymerase sigma-70 factor</fullName>
    </submittedName>
</protein>
<dbReference type="InterPro" id="IPR014327">
    <property type="entry name" value="RNA_pol_sigma70_bacteroid"/>
</dbReference>
<dbReference type="Gene3D" id="1.10.1740.10">
    <property type="match status" value="1"/>
</dbReference>
<dbReference type="GO" id="GO:0006352">
    <property type="term" value="P:DNA-templated transcription initiation"/>
    <property type="evidence" value="ECO:0007669"/>
    <property type="project" value="InterPro"/>
</dbReference>
<reference evidence="7" key="1">
    <citation type="submission" date="2012-11" db="EMBL/GenBank/DDBJ databases">
        <title>Dependencies among metagenomic species, viruses, plasmids and units of genetic variation.</title>
        <authorList>
            <person name="Nielsen H.B."/>
            <person name="Almeida M."/>
            <person name="Juncker A.S."/>
            <person name="Rasmussen S."/>
            <person name="Li J."/>
            <person name="Sunagawa S."/>
            <person name="Plichta D."/>
            <person name="Gautier L."/>
            <person name="Le Chatelier E."/>
            <person name="Peletier E."/>
            <person name="Bonde I."/>
            <person name="Nielsen T."/>
            <person name="Manichanh C."/>
            <person name="Arumugam M."/>
            <person name="Batto J."/>
            <person name="Santos M.B.Q.D."/>
            <person name="Blom N."/>
            <person name="Borruel N."/>
            <person name="Burgdorf K.S."/>
            <person name="Boumezbeur F."/>
            <person name="Casellas F."/>
            <person name="Dore J."/>
            <person name="Guarner F."/>
            <person name="Hansen T."/>
            <person name="Hildebrand F."/>
            <person name="Kaas R.S."/>
            <person name="Kennedy S."/>
            <person name="Kristiansen K."/>
            <person name="Kultima J.R."/>
            <person name="Leonard P."/>
            <person name="Levenez F."/>
            <person name="Lund O."/>
            <person name="Moumen B."/>
            <person name="Le Paslier D."/>
            <person name="Pons N."/>
            <person name="Pedersen O."/>
            <person name="Prifti E."/>
            <person name="Qin J."/>
            <person name="Raes J."/>
            <person name="Tap J."/>
            <person name="Tims S."/>
            <person name="Ussery D.W."/>
            <person name="Yamada T."/>
            <person name="MetaHit consortium"/>
            <person name="Renault P."/>
            <person name="Sicheritz-Ponten T."/>
            <person name="Bork P."/>
            <person name="Wang J."/>
            <person name="Brunak S."/>
            <person name="Ehrlich S.D."/>
        </authorList>
    </citation>
    <scope>NUCLEOTIDE SEQUENCE [LARGE SCALE GENOMIC DNA]</scope>
</reference>
<dbReference type="InterPro" id="IPR039425">
    <property type="entry name" value="RNA_pol_sigma-70-like"/>
</dbReference>
<dbReference type="InterPro" id="IPR014284">
    <property type="entry name" value="RNA_pol_sigma-70_dom"/>
</dbReference>
<evidence type="ECO:0000256" key="4">
    <source>
        <dbReference type="ARBA" id="ARBA00023163"/>
    </source>
</evidence>
<keyword evidence="4" id="KW-0804">Transcription</keyword>
<keyword evidence="2" id="KW-0805">Transcription regulation</keyword>
<evidence type="ECO:0000259" key="6">
    <source>
        <dbReference type="Pfam" id="PF08281"/>
    </source>
</evidence>
<dbReference type="AlphaFoldDB" id="R6CBF1"/>
<dbReference type="GO" id="GO:0016987">
    <property type="term" value="F:sigma factor activity"/>
    <property type="evidence" value="ECO:0007669"/>
    <property type="project" value="UniProtKB-KW"/>
</dbReference>
<dbReference type="InterPro" id="IPR007627">
    <property type="entry name" value="RNA_pol_sigma70_r2"/>
</dbReference>
<dbReference type="SUPFAM" id="SSF88946">
    <property type="entry name" value="Sigma2 domain of RNA polymerase sigma factors"/>
    <property type="match status" value="1"/>
</dbReference>
<keyword evidence="3" id="KW-0731">Sigma factor</keyword>
<dbReference type="InterPro" id="IPR013325">
    <property type="entry name" value="RNA_pol_sigma_r2"/>
</dbReference>
<evidence type="ECO:0000256" key="2">
    <source>
        <dbReference type="ARBA" id="ARBA00023015"/>
    </source>
</evidence>
<evidence type="ECO:0000259" key="5">
    <source>
        <dbReference type="Pfam" id="PF04542"/>
    </source>
</evidence>
<organism evidence="7 8">
    <name type="scientific">Phocaeicola coprocola CAG:162</name>
    <dbReference type="NCBI Taxonomy" id="1263040"/>
    <lineage>
        <taxon>Bacteria</taxon>
        <taxon>Pseudomonadati</taxon>
        <taxon>Bacteroidota</taxon>
        <taxon>Bacteroidia</taxon>
        <taxon>Bacteroidales</taxon>
        <taxon>Bacteroidaceae</taxon>
        <taxon>Phocaeicola</taxon>
    </lineage>
</organism>
<dbReference type="Pfam" id="PF08281">
    <property type="entry name" value="Sigma70_r4_2"/>
    <property type="match status" value="1"/>
</dbReference>
<dbReference type="GO" id="GO:0003677">
    <property type="term" value="F:DNA binding"/>
    <property type="evidence" value="ECO:0007669"/>
    <property type="project" value="InterPro"/>
</dbReference>
<evidence type="ECO:0000313" key="8">
    <source>
        <dbReference type="Proteomes" id="UP000018362"/>
    </source>
</evidence>
<dbReference type="SUPFAM" id="SSF88659">
    <property type="entry name" value="Sigma3 and sigma4 domains of RNA polymerase sigma factors"/>
    <property type="match status" value="1"/>
</dbReference>
<evidence type="ECO:0000256" key="3">
    <source>
        <dbReference type="ARBA" id="ARBA00023082"/>
    </source>
</evidence>
<dbReference type="PANTHER" id="PTHR43133">
    <property type="entry name" value="RNA POLYMERASE ECF-TYPE SIGMA FACTO"/>
    <property type="match status" value="1"/>
</dbReference>
<dbReference type="Pfam" id="PF04542">
    <property type="entry name" value="Sigma70_r2"/>
    <property type="match status" value="1"/>
</dbReference>
<dbReference type="InterPro" id="IPR013324">
    <property type="entry name" value="RNA_pol_sigma_r3/r4-like"/>
</dbReference>
<dbReference type="InterPro" id="IPR036388">
    <property type="entry name" value="WH-like_DNA-bd_sf"/>
</dbReference>